<name>A0A640VTF2_9RHOB</name>
<dbReference type="EMBL" id="BLIV01000007">
    <property type="protein sequence ID" value="GFE51668.1"/>
    <property type="molecule type" value="Genomic_DNA"/>
</dbReference>
<dbReference type="RefSeq" id="WP_159979646.1">
    <property type="nucleotide sequence ID" value="NZ_BLIV01000007.1"/>
</dbReference>
<dbReference type="InterPro" id="IPR023045">
    <property type="entry name" value="MoaC"/>
</dbReference>
<dbReference type="UniPathway" id="UPA00344"/>
<proteinExistence type="inferred from homology"/>
<evidence type="ECO:0000256" key="3">
    <source>
        <dbReference type="ARBA" id="ARBA00012575"/>
    </source>
</evidence>
<evidence type="ECO:0000256" key="5">
    <source>
        <dbReference type="ARBA" id="ARBA00023239"/>
    </source>
</evidence>
<evidence type="ECO:0000256" key="4">
    <source>
        <dbReference type="ARBA" id="ARBA00023150"/>
    </source>
</evidence>
<dbReference type="NCBIfam" id="TIGR00581">
    <property type="entry name" value="moaC"/>
    <property type="match status" value="1"/>
</dbReference>
<evidence type="ECO:0000259" key="8">
    <source>
        <dbReference type="Pfam" id="PF01967"/>
    </source>
</evidence>
<dbReference type="InterPro" id="IPR036522">
    <property type="entry name" value="MoaC_sf"/>
</dbReference>
<dbReference type="Proteomes" id="UP000436522">
    <property type="component" value="Unassembled WGS sequence"/>
</dbReference>
<sequence>MSGGLSHFDAKGDAHMVDVGAKAVTDRIATARCQIKMQPKTFETIAQGSAKKGDVLGVARIAGIMAAKRTSDLIPLCHPLPITKVSVEFEADESLPGYQIEATVKTTGQTGVEMEALTAASVTALTVYDMTKAVDKSMQISDLRVVLKDGGKSGRFEAP</sequence>
<dbReference type="InterPro" id="IPR002820">
    <property type="entry name" value="Mopterin_CF_biosynth-C_dom"/>
</dbReference>
<dbReference type="GO" id="GO:0061799">
    <property type="term" value="F:cyclic pyranopterin monophosphate synthase activity"/>
    <property type="evidence" value="ECO:0007669"/>
    <property type="project" value="UniProtKB-UniRule"/>
</dbReference>
<gene>
    <name evidence="7 9" type="primary">moaC</name>
    <name evidence="9" type="ORF">So717_34210</name>
</gene>
<protein>
    <recommendedName>
        <fullName evidence="3 7">Cyclic pyranopterin monophosphate synthase</fullName>
        <ecNumber evidence="3 7">4.6.1.17</ecNumber>
    </recommendedName>
    <alternativeName>
        <fullName evidence="7">Molybdenum cofactor biosynthesis protein C</fullName>
    </alternativeName>
</protein>
<feature type="binding site" evidence="7">
    <location>
        <begin position="114"/>
        <end position="115"/>
    </location>
    <ligand>
        <name>substrate</name>
    </ligand>
</feature>
<dbReference type="SUPFAM" id="SSF55040">
    <property type="entry name" value="Molybdenum cofactor biosynthesis protein C, MoaC"/>
    <property type="match status" value="1"/>
</dbReference>
<dbReference type="Gene3D" id="3.30.70.640">
    <property type="entry name" value="Molybdopterin cofactor biosynthesis C (MoaC) domain"/>
    <property type="match status" value="1"/>
</dbReference>
<evidence type="ECO:0000256" key="1">
    <source>
        <dbReference type="ARBA" id="ARBA00001637"/>
    </source>
</evidence>
<dbReference type="Pfam" id="PF01967">
    <property type="entry name" value="MoaC"/>
    <property type="match status" value="1"/>
</dbReference>
<evidence type="ECO:0000256" key="2">
    <source>
        <dbReference type="ARBA" id="ARBA00005046"/>
    </source>
</evidence>
<keyword evidence="4 7" id="KW-0501">Molybdenum cofactor biosynthesis</keyword>
<dbReference type="PANTHER" id="PTHR22960:SF29">
    <property type="entry name" value="CYCLIC PYRANOPTERIN MONOPHOSPHATE SYNTHASE"/>
    <property type="match status" value="1"/>
</dbReference>
<evidence type="ECO:0000313" key="10">
    <source>
        <dbReference type="Proteomes" id="UP000436522"/>
    </source>
</evidence>
<evidence type="ECO:0000256" key="6">
    <source>
        <dbReference type="ARBA" id="ARBA00055087"/>
    </source>
</evidence>
<dbReference type="InterPro" id="IPR050105">
    <property type="entry name" value="MoCo_biosynth_MoaA/MoaC"/>
</dbReference>
<dbReference type="EC" id="4.6.1.17" evidence="3 7"/>
<feature type="active site" evidence="7">
    <location>
        <position position="129"/>
    </location>
</feature>
<dbReference type="CDD" id="cd01420">
    <property type="entry name" value="MoaC_PE"/>
    <property type="match status" value="1"/>
</dbReference>
<keyword evidence="10" id="KW-1185">Reference proteome</keyword>
<feature type="binding site" evidence="7">
    <location>
        <begin position="76"/>
        <end position="78"/>
    </location>
    <ligand>
        <name>substrate</name>
    </ligand>
</feature>
<dbReference type="InterPro" id="IPR047594">
    <property type="entry name" value="MoaC_bact/euk"/>
</dbReference>
<dbReference type="NCBIfam" id="NF006870">
    <property type="entry name" value="PRK09364.1"/>
    <property type="match status" value="1"/>
</dbReference>
<evidence type="ECO:0000256" key="7">
    <source>
        <dbReference type="HAMAP-Rule" id="MF_01224"/>
    </source>
</evidence>
<keyword evidence="5 7" id="KW-0456">Lyase</keyword>
<comment type="subunit">
    <text evidence="7">Homohexamer; trimer of dimers.</text>
</comment>
<comment type="function">
    <text evidence="6 7">Catalyzes the conversion of (8S)-3',8-cyclo-7,8-dihydroguanosine 5'-triphosphate to cyclic pyranopterin monophosphate (cPMP).</text>
</comment>
<comment type="similarity">
    <text evidence="7">Belongs to the MoaC family.</text>
</comment>
<dbReference type="GO" id="GO:0006777">
    <property type="term" value="P:Mo-molybdopterin cofactor biosynthetic process"/>
    <property type="evidence" value="ECO:0007669"/>
    <property type="project" value="UniProtKB-UniRule"/>
</dbReference>
<evidence type="ECO:0000313" key="9">
    <source>
        <dbReference type="EMBL" id="GFE51668.1"/>
    </source>
</evidence>
<reference evidence="9 10" key="1">
    <citation type="submission" date="2019-12" db="EMBL/GenBank/DDBJ databases">
        <title>Roseobacter cerasinus sp. nov., isolated from seawater around aquaculture.</title>
        <authorList>
            <person name="Muramatsu S."/>
            <person name="Takabe Y."/>
            <person name="Mori K."/>
            <person name="Takaichi S."/>
            <person name="Hanada S."/>
        </authorList>
    </citation>
    <scope>NUCLEOTIDE SEQUENCE [LARGE SCALE GENOMIC DNA]</scope>
    <source>
        <strain evidence="9 10">AI77</strain>
    </source>
</reference>
<dbReference type="PANTHER" id="PTHR22960">
    <property type="entry name" value="MOLYBDOPTERIN COFACTOR SYNTHESIS PROTEIN A"/>
    <property type="match status" value="1"/>
</dbReference>
<comment type="pathway">
    <text evidence="2 7">Cofactor biosynthesis; molybdopterin biosynthesis.</text>
</comment>
<organism evidence="9 10">
    <name type="scientific">Roseobacter cerasinus</name>
    <dbReference type="NCBI Taxonomy" id="2602289"/>
    <lineage>
        <taxon>Bacteria</taxon>
        <taxon>Pseudomonadati</taxon>
        <taxon>Pseudomonadota</taxon>
        <taxon>Alphaproteobacteria</taxon>
        <taxon>Rhodobacterales</taxon>
        <taxon>Roseobacteraceae</taxon>
        <taxon>Roseobacter</taxon>
    </lineage>
</organism>
<comment type="catalytic activity">
    <reaction evidence="1 7">
        <text>(8S)-3',8-cyclo-7,8-dihydroguanosine 5'-triphosphate = cyclic pyranopterin phosphate + diphosphate</text>
        <dbReference type="Rhea" id="RHEA:49580"/>
        <dbReference type="ChEBI" id="CHEBI:33019"/>
        <dbReference type="ChEBI" id="CHEBI:59648"/>
        <dbReference type="ChEBI" id="CHEBI:131766"/>
        <dbReference type="EC" id="4.6.1.17"/>
    </reaction>
</comment>
<feature type="domain" description="Molybdopterin cofactor biosynthesis C (MoaC)" evidence="8">
    <location>
        <begin position="16"/>
        <end position="151"/>
    </location>
</feature>
<comment type="caution">
    <text evidence="9">The sequence shown here is derived from an EMBL/GenBank/DDBJ whole genome shotgun (WGS) entry which is preliminary data.</text>
</comment>
<accession>A0A640VTF2</accession>
<dbReference type="HAMAP" id="MF_01224_B">
    <property type="entry name" value="MoaC_B"/>
    <property type="match status" value="1"/>
</dbReference>
<dbReference type="OrthoDB" id="9794429at2"/>
<dbReference type="AlphaFoldDB" id="A0A640VTF2"/>